<dbReference type="KEGG" id="senf:GJR95_22190"/>
<protein>
    <submittedName>
        <fullName evidence="1">Uncharacterized protein</fullName>
    </submittedName>
</protein>
<proteinExistence type="predicted"/>
<organism evidence="1 2">
    <name type="scientific">Spirosoma endbachense</name>
    <dbReference type="NCBI Taxonomy" id="2666025"/>
    <lineage>
        <taxon>Bacteria</taxon>
        <taxon>Pseudomonadati</taxon>
        <taxon>Bacteroidota</taxon>
        <taxon>Cytophagia</taxon>
        <taxon>Cytophagales</taxon>
        <taxon>Cytophagaceae</taxon>
        <taxon>Spirosoma</taxon>
    </lineage>
</organism>
<gene>
    <name evidence="1" type="ORF">GJR95_22190</name>
</gene>
<dbReference type="AlphaFoldDB" id="A0A6P1VZ02"/>
<dbReference type="EMBL" id="CP045997">
    <property type="protein sequence ID" value="QHV97548.1"/>
    <property type="molecule type" value="Genomic_DNA"/>
</dbReference>
<evidence type="ECO:0000313" key="1">
    <source>
        <dbReference type="EMBL" id="QHV97548.1"/>
    </source>
</evidence>
<sequence>MSIQITLTAKELILYLGQEVQINAIDHAKHGEVGILNYVRDRIDGNPMTPTAGVCFHGESFTRTVPLHSVRLLLRPLPGLTESEAKQCFRLGYPYWDQREEVSLIRSETQIEIVSGPLKLVITTLGIVSSERWLDGTASPARVSVLALMNYLDSLFIDTRGYIERGLAIAVNTRPE</sequence>
<name>A0A6P1VZ02_9BACT</name>
<accession>A0A6P1VZ02</accession>
<reference evidence="1 2" key="1">
    <citation type="submission" date="2019-11" db="EMBL/GenBank/DDBJ databases">
        <title>Spirosoma endbachense sp. nov., isolated from a natural salt meadow.</title>
        <authorList>
            <person name="Rojas J."/>
            <person name="Ambika Manirajan B."/>
            <person name="Ratering S."/>
            <person name="Suarez C."/>
            <person name="Geissler-Plaum R."/>
            <person name="Schnell S."/>
        </authorList>
    </citation>
    <scope>NUCLEOTIDE SEQUENCE [LARGE SCALE GENOMIC DNA]</scope>
    <source>
        <strain evidence="1 2">I-24</strain>
    </source>
</reference>
<evidence type="ECO:0000313" key="2">
    <source>
        <dbReference type="Proteomes" id="UP000464577"/>
    </source>
</evidence>
<keyword evidence="2" id="KW-1185">Reference proteome</keyword>
<dbReference type="Proteomes" id="UP000464577">
    <property type="component" value="Chromosome"/>
</dbReference>
<dbReference type="RefSeq" id="WP_162387959.1">
    <property type="nucleotide sequence ID" value="NZ_CP045997.1"/>
</dbReference>